<dbReference type="STRING" id="2340.JV46_25540"/>
<name>A0A0B0H9H8_SOVGS</name>
<dbReference type="RefSeq" id="WP_043118705.1">
    <property type="nucleotide sequence ID" value="NZ_JRAA01000003.1"/>
</dbReference>
<evidence type="ECO:0000313" key="2">
    <source>
        <dbReference type="EMBL" id="KHF24524.1"/>
    </source>
</evidence>
<dbReference type="PANTHER" id="PTHR11941">
    <property type="entry name" value="ENOYL-COA HYDRATASE-RELATED"/>
    <property type="match status" value="1"/>
</dbReference>
<dbReference type="AlphaFoldDB" id="A0A0B0H9H8"/>
<accession>A0A0B0H9H8</accession>
<dbReference type="EMBL" id="JRAA01000003">
    <property type="protein sequence ID" value="KHF24524.1"/>
    <property type="molecule type" value="Genomic_DNA"/>
</dbReference>
<dbReference type="GO" id="GO:0006635">
    <property type="term" value="P:fatty acid beta-oxidation"/>
    <property type="evidence" value="ECO:0007669"/>
    <property type="project" value="TreeGrafter"/>
</dbReference>
<dbReference type="SUPFAM" id="SSF52096">
    <property type="entry name" value="ClpP/crotonase"/>
    <property type="match status" value="1"/>
</dbReference>
<protein>
    <submittedName>
        <fullName evidence="2">Enoyl-CoA hydratase/carnithine racemase</fullName>
    </submittedName>
</protein>
<sequence>MNNIAHIDQSTRTQTKTRTGEFEQLNTHYDARYKIGWFLMSGEPRPCFTPTLLKELDTYLAGVEQEMKDSNGEKYDFLVVGSDVSGIFNLGGDLNLFTRMIDTRDRDGLYQYAAHCIDILYRNMYHHNQDLTTISLIQGDALGGGFEAALSSNLIIAERGAKIGLPEVLFNLFPGMGAYSLLSRKIGAQKAEQMILSGHIFSAEEMHEMGVVDVLAEKGEGEMAVYKYAKHAQRSRNTMAAMRKVKDVTNPVTMKELLDIAEIWADAALKLTAKDLKMMQRLVKRQNTRMVSNA</sequence>
<gene>
    <name evidence="2" type="ORF">JV46_25540</name>
</gene>
<dbReference type="Proteomes" id="UP000030856">
    <property type="component" value="Unassembled WGS sequence"/>
</dbReference>
<organism evidence="2 3">
    <name type="scientific">Solemya velum gill symbiont</name>
    <dbReference type="NCBI Taxonomy" id="2340"/>
    <lineage>
        <taxon>Bacteria</taxon>
        <taxon>Pseudomonadati</taxon>
        <taxon>Pseudomonadota</taxon>
        <taxon>Gammaproteobacteria</taxon>
        <taxon>sulfur-oxidizing symbionts</taxon>
    </lineage>
</organism>
<dbReference type="Gene3D" id="6.20.390.30">
    <property type="match status" value="1"/>
</dbReference>
<dbReference type="eggNOG" id="COG1024">
    <property type="taxonomic scope" value="Bacteria"/>
</dbReference>
<comment type="caution">
    <text evidence="2">The sequence shown here is derived from an EMBL/GenBank/DDBJ whole genome shotgun (WGS) entry which is preliminary data.</text>
</comment>
<comment type="similarity">
    <text evidence="1">Belongs to the enoyl-CoA hydratase/isomerase family.</text>
</comment>
<proteinExistence type="inferred from homology"/>
<reference evidence="2 3" key="1">
    <citation type="journal article" date="2014" name="BMC Genomics">
        <title>The genome of the intracellular bacterium of the coastal bivalve, Solemya velum: a blueprint for thriving in and out of symbiosis.</title>
        <authorList>
            <person name="Dmytrenko O."/>
            <person name="Russell S.L."/>
            <person name="Loo W.T."/>
            <person name="Fontanez K.M."/>
            <person name="Liao L."/>
            <person name="Roeselers G."/>
            <person name="Sharma R."/>
            <person name="Stewart F.J."/>
            <person name="Newton I.L."/>
            <person name="Woyke T."/>
            <person name="Wu D."/>
            <person name="Lang J.M."/>
            <person name="Eisen J.A."/>
            <person name="Cavanaugh C.M."/>
        </authorList>
    </citation>
    <scope>NUCLEOTIDE SEQUENCE [LARGE SCALE GENOMIC DNA]</scope>
    <source>
        <strain evidence="2 3">WH</strain>
    </source>
</reference>
<keyword evidence="3" id="KW-1185">Reference proteome</keyword>
<evidence type="ECO:0000313" key="3">
    <source>
        <dbReference type="Proteomes" id="UP000030856"/>
    </source>
</evidence>
<evidence type="ECO:0000256" key="1">
    <source>
        <dbReference type="ARBA" id="ARBA00005254"/>
    </source>
</evidence>
<dbReference type="InterPro" id="IPR001753">
    <property type="entry name" value="Enoyl-CoA_hydra/iso"/>
</dbReference>
<dbReference type="GeneID" id="86992784"/>
<dbReference type="PATRIC" id="fig|2340.3.peg.2585"/>
<dbReference type="Gene3D" id="3.90.226.10">
    <property type="entry name" value="2-enoyl-CoA Hydratase, Chain A, domain 1"/>
    <property type="match status" value="1"/>
</dbReference>
<dbReference type="CDD" id="cd06558">
    <property type="entry name" value="crotonase-like"/>
    <property type="match status" value="1"/>
</dbReference>
<dbReference type="NCBIfam" id="NF006452">
    <property type="entry name" value="PRK08788.1"/>
    <property type="match status" value="1"/>
</dbReference>
<dbReference type="InterPro" id="IPR029045">
    <property type="entry name" value="ClpP/crotonase-like_dom_sf"/>
</dbReference>
<dbReference type="GO" id="GO:0003824">
    <property type="term" value="F:catalytic activity"/>
    <property type="evidence" value="ECO:0007669"/>
    <property type="project" value="UniProtKB-ARBA"/>
</dbReference>
<dbReference type="Pfam" id="PF00378">
    <property type="entry name" value="ECH_1"/>
    <property type="match status" value="1"/>
</dbReference>
<dbReference type="PANTHER" id="PTHR11941:SF54">
    <property type="entry name" value="ENOYL-COA HYDRATASE, MITOCHONDRIAL"/>
    <property type="match status" value="1"/>
</dbReference>